<keyword evidence="1 2" id="KW-0378">Hydrolase</keyword>
<dbReference type="EC" id="3.1.4.58" evidence="2"/>
<feature type="active site" description="Proton acceptor" evidence="2">
    <location>
        <position position="131"/>
    </location>
</feature>
<evidence type="ECO:0000313" key="5">
    <source>
        <dbReference type="Proteomes" id="UP000177629"/>
    </source>
</evidence>
<comment type="caution">
    <text evidence="4">The sequence shown here is derived from an EMBL/GenBank/DDBJ whole genome shotgun (WGS) entry which is preliminary data.</text>
</comment>
<comment type="catalytic activity">
    <reaction evidence="2">
        <text>a 3'-end 2',3'-cyclophospho-ribonucleotide-RNA + H2O = a 3'-end 2'-phospho-ribonucleotide-RNA + H(+)</text>
        <dbReference type="Rhea" id="RHEA:11828"/>
        <dbReference type="Rhea" id="RHEA-COMP:10464"/>
        <dbReference type="Rhea" id="RHEA-COMP:17353"/>
        <dbReference type="ChEBI" id="CHEBI:15377"/>
        <dbReference type="ChEBI" id="CHEBI:15378"/>
        <dbReference type="ChEBI" id="CHEBI:83064"/>
        <dbReference type="ChEBI" id="CHEBI:173113"/>
        <dbReference type="EC" id="3.1.4.58"/>
    </reaction>
</comment>
<dbReference type="PANTHER" id="PTHR35561">
    <property type="entry name" value="RNA 2',3'-CYCLIC PHOSPHODIESTERASE"/>
    <property type="match status" value="1"/>
</dbReference>
<dbReference type="STRING" id="1802362.A2806_00840"/>
<evidence type="ECO:0000256" key="2">
    <source>
        <dbReference type="HAMAP-Rule" id="MF_01940"/>
    </source>
</evidence>
<feature type="short sequence motif" description="HXTX 2" evidence="2">
    <location>
        <begin position="131"/>
        <end position="134"/>
    </location>
</feature>
<dbReference type="SUPFAM" id="SSF55144">
    <property type="entry name" value="LigT-like"/>
    <property type="match status" value="1"/>
</dbReference>
<dbReference type="Proteomes" id="UP000177629">
    <property type="component" value="Unassembled WGS sequence"/>
</dbReference>
<dbReference type="Pfam" id="PF02834">
    <property type="entry name" value="LigT_PEase"/>
    <property type="match status" value="1"/>
</dbReference>
<dbReference type="GO" id="GO:0016874">
    <property type="term" value="F:ligase activity"/>
    <property type="evidence" value="ECO:0007669"/>
    <property type="project" value="UniProtKB-KW"/>
</dbReference>
<reference evidence="4 5" key="1">
    <citation type="journal article" date="2016" name="Nat. Commun.">
        <title>Thousands of microbial genomes shed light on interconnected biogeochemical processes in an aquifer system.</title>
        <authorList>
            <person name="Anantharaman K."/>
            <person name="Brown C.T."/>
            <person name="Hug L.A."/>
            <person name="Sharon I."/>
            <person name="Castelle C.J."/>
            <person name="Probst A.J."/>
            <person name="Thomas B.C."/>
            <person name="Singh A."/>
            <person name="Wilkins M.J."/>
            <person name="Karaoz U."/>
            <person name="Brodie E.L."/>
            <person name="Williams K.H."/>
            <person name="Hubbard S.S."/>
            <person name="Banfield J.F."/>
        </authorList>
    </citation>
    <scope>NUCLEOTIDE SEQUENCE [LARGE SCALE GENOMIC DNA]</scope>
</reference>
<keyword evidence="4" id="KW-0436">Ligase</keyword>
<dbReference type="NCBIfam" id="TIGR02258">
    <property type="entry name" value="2_5_ligase"/>
    <property type="match status" value="1"/>
</dbReference>
<gene>
    <name evidence="4" type="ORF">A2806_00840</name>
</gene>
<dbReference type="InterPro" id="IPR004175">
    <property type="entry name" value="RNA_CPDase"/>
</dbReference>
<dbReference type="InterPro" id="IPR014051">
    <property type="entry name" value="Phosphoesterase_HXTX"/>
</dbReference>
<dbReference type="Gene3D" id="3.90.1140.10">
    <property type="entry name" value="Cyclic phosphodiesterase"/>
    <property type="match status" value="1"/>
</dbReference>
<feature type="domain" description="Phosphoesterase HXTX" evidence="3">
    <location>
        <begin position="17"/>
        <end position="94"/>
    </location>
</feature>
<dbReference type="EMBL" id="MHSS01000008">
    <property type="protein sequence ID" value="OHA48169.1"/>
    <property type="molecule type" value="Genomic_DNA"/>
</dbReference>
<comment type="function">
    <text evidence="2">Hydrolyzes RNA 2',3'-cyclic phosphodiester to an RNA 2'-phosphomonoester.</text>
</comment>
<dbReference type="InterPro" id="IPR009097">
    <property type="entry name" value="Cyclic_Pdiesterase"/>
</dbReference>
<feature type="active site" description="Proton donor" evidence="2">
    <location>
        <position position="43"/>
    </location>
</feature>
<protein>
    <recommendedName>
        <fullName evidence="2">RNA 2',3'-cyclic phosphodiesterase</fullName>
        <shortName evidence="2">RNA 2',3'-CPDase</shortName>
        <ecNumber evidence="2">3.1.4.58</ecNumber>
    </recommendedName>
</protein>
<dbReference type="AlphaFoldDB" id="A0A1G2PK79"/>
<sequence length="193" mass="22576">MEEKKRRLFVAINLSNDLKQRVGIWQQKVWDFPVRWTSPKNLHITVLFIGWVIPRHVGVIEAAVRNIARMSAPPSIHFTSIDYGPPRDLPRMFWLYANSSRELSILKEALGESLQRLEVSFELERRDLLPHITIGRMKEHEWRRKFGSKKPEIGIMPSFDFMPKTLDLMESHLRKSGAEYETVNAYPFVMTAS</sequence>
<organism evidence="4 5">
    <name type="scientific">Candidatus Terrybacteria bacterium RIFCSPHIGHO2_01_FULL_48_17</name>
    <dbReference type="NCBI Taxonomy" id="1802362"/>
    <lineage>
        <taxon>Bacteria</taxon>
        <taxon>Candidatus Terryibacteriota</taxon>
    </lineage>
</organism>
<comment type="similarity">
    <text evidence="2">Belongs to the 2H phosphoesterase superfamily. ThpR family.</text>
</comment>
<evidence type="ECO:0000256" key="1">
    <source>
        <dbReference type="ARBA" id="ARBA00022801"/>
    </source>
</evidence>
<accession>A0A1G2PK79</accession>
<dbReference type="GO" id="GO:0004113">
    <property type="term" value="F:2',3'-cyclic-nucleotide 3'-phosphodiesterase activity"/>
    <property type="evidence" value="ECO:0007669"/>
    <property type="project" value="InterPro"/>
</dbReference>
<dbReference type="PANTHER" id="PTHR35561:SF1">
    <property type="entry name" value="RNA 2',3'-CYCLIC PHOSPHODIESTERASE"/>
    <property type="match status" value="1"/>
</dbReference>
<feature type="short sequence motif" description="HXTX 1" evidence="2">
    <location>
        <begin position="43"/>
        <end position="46"/>
    </location>
</feature>
<evidence type="ECO:0000259" key="3">
    <source>
        <dbReference type="Pfam" id="PF02834"/>
    </source>
</evidence>
<name>A0A1G2PK79_9BACT</name>
<evidence type="ECO:0000313" key="4">
    <source>
        <dbReference type="EMBL" id="OHA48169.1"/>
    </source>
</evidence>
<dbReference type="HAMAP" id="MF_01940">
    <property type="entry name" value="RNA_CPDase"/>
    <property type="match status" value="1"/>
</dbReference>
<dbReference type="GO" id="GO:0008664">
    <property type="term" value="F:RNA 2',3'-cyclic 3'-phosphodiesterase activity"/>
    <property type="evidence" value="ECO:0007669"/>
    <property type="project" value="UniProtKB-EC"/>
</dbReference>
<proteinExistence type="inferred from homology"/>